<evidence type="ECO:0000313" key="5">
    <source>
        <dbReference type="Proteomes" id="UP000183794"/>
    </source>
</evidence>
<proteinExistence type="predicted"/>
<dbReference type="EMBL" id="FPLD01000038">
    <property type="protein sequence ID" value="SGY90970.1"/>
    <property type="molecule type" value="Genomic_DNA"/>
</dbReference>
<feature type="transmembrane region" description="Helical" evidence="1">
    <location>
        <begin position="17"/>
        <end position="36"/>
    </location>
</feature>
<keyword evidence="1" id="KW-0472">Membrane</keyword>
<reference evidence="3 5" key="2">
    <citation type="submission" date="2016-11" db="EMBL/GenBank/DDBJ databases">
        <authorList>
            <person name="Jaros S."/>
            <person name="Januszkiewicz K."/>
            <person name="Wedrychowicz H."/>
        </authorList>
    </citation>
    <scope>NUCLEOTIDE SEQUENCE [LARGE SCALE GENOMIC DNA]</scope>
    <source>
        <strain evidence="3">NVI 5450</strain>
    </source>
</reference>
<reference evidence="2 4" key="1">
    <citation type="submission" date="2016-11" db="EMBL/GenBank/DDBJ databases">
        <authorList>
            <person name="Klemetsen T."/>
        </authorList>
    </citation>
    <scope>NUCLEOTIDE SEQUENCE [LARGE SCALE GENOMIC DNA]</scope>
    <source>
        <strain evidence="2">MT 2528</strain>
    </source>
</reference>
<keyword evidence="1" id="KW-0812">Transmembrane</keyword>
<dbReference type="Proteomes" id="UP000182660">
    <property type="component" value="Unassembled WGS sequence"/>
</dbReference>
<dbReference type="EMBL" id="FPLJ01000033">
    <property type="protein sequence ID" value="SGY87143.1"/>
    <property type="molecule type" value="Genomic_DNA"/>
</dbReference>
<name>A0A1L0DKD2_9GAMM</name>
<accession>A0A1L0DKD2</accession>
<sequence>MVIDVADSNLKQLTHRFVDFVLGFATVFDCALFSLLSPF</sequence>
<keyword evidence="1" id="KW-1133">Transmembrane helix</keyword>
<dbReference type="AlphaFoldDB" id="A0A1L0DKD2"/>
<organism evidence="3 5">
    <name type="scientific">Moritella viscosa</name>
    <dbReference type="NCBI Taxonomy" id="80854"/>
    <lineage>
        <taxon>Bacteria</taxon>
        <taxon>Pseudomonadati</taxon>
        <taxon>Pseudomonadota</taxon>
        <taxon>Gammaproteobacteria</taxon>
        <taxon>Alteromonadales</taxon>
        <taxon>Moritellaceae</taxon>
        <taxon>Moritella</taxon>
    </lineage>
</organism>
<dbReference type="Proteomes" id="UP000183794">
    <property type="component" value="Unassembled WGS sequence"/>
</dbReference>
<keyword evidence="4" id="KW-1185">Reference proteome</keyword>
<protein>
    <submittedName>
        <fullName evidence="3">Uncharacterized protein</fullName>
    </submittedName>
</protein>
<evidence type="ECO:0000313" key="2">
    <source>
        <dbReference type="EMBL" id="SGY87143.1"/>
    </source>
</evidence>
<evidence type="ECO:0000256" key="1">
    <source>
        <dbReference type="SAM" id="Phobius"/>
    </source>
</evidence>
<evidence type="ECO:0000313" key="4">
    <source>
        <dbReference type="Proteomes" id="UP000182660"/>
    </source>
</evidence>
<evidence type="ECO:0000313" key="3">
    <source>
        <dbReference type="EMBL" id="SGY90970.1"/>
    </source>
</evidence>
<gene>
    <name evidence="2" type="ORF">MT2528_1208</name>
    <name evidence="3" type="ORF">NVI5450_1180</name>
</gene>